<evidence type="ECO:0000313" key="3">
    <source>
        <dbReference type="Proteomes" id="UP000287651"/>
    </source>
</evidence>
<keyword evidence="1" id="KW-0472">Membrane</keyword>
<name>A0A426X1T2_ENSVE</name>
<dbReference type="AlphaFoldDB" id="A0A426X1T2"/>
<reference evidence="2 3" key="1">
    <citation type="journal article" date="2014" name="Agronomy (Basel)">
        <title>A Draft Genome Sequence for Ensete ventricosum, the Drought-Tolerant Tree Against Hunger.</title>
        <authorList>
            <person name="Harrison J."/>
            <person name="Moore K.A."/>
            <person name="Paszkiewicz K."/>
            <person name="Jones T."/>
            <person name="Grant M."/>
            <person name="Ambacheew D."/>
            <person name="Muzemil S."/>
            <person name="Studholme D.J."/>
        </authorList>
    </citation>
    <scope>NUCLEOTIDE SEQUENCE [LARGE SCALE GENOMIC DNA]</scope>
</reference>
<dbReference type="Proteomes" id="UP000287651">
    <property type="component" value="Unassembled WGS sequence"/>
</dbReference>
<keyword evidence="1" id="KW-1133">Transmembrane helix</keyword>
<dbReference type="EMBL" id="AMZH03029061">
    <property type="protein sequence ID" value="RRT33424.1"/>
    <property type="molecule type" value="Genomic_DNA"/>
</dbReference>
<feature type="non-terminal residue" evidence="2">
    <location>
        <position position="1"/>
    </location>
</feature>
<keyword evidence="1" id="KW-0812">Transmembrane</keyword>
<gene>
    <name evidence="2" type="ORF">B296_00051994</name>
</gene>
<evidence type="ECO:0000313" key="2">
    <source>
        <dbReference type="EMBL" id="RRT33424.1"/>
    </source>
</evidence>
<accession>A0A426X1T2</accession>
<proteinExistence type="predicted"/>
<organism evidence="2 3">
    <name type="scientific">Ensete ventricosum</name>
    <name type="common">Abyssinian banana</name>
    <name type="synonym">Musa ensete</name>
    <dbReference type="NCBI Taxonomy" id="4639"/>
    <lineage>
        <taxon>Eukaryota</taxon>
        <taxon>Viridiplantae</taxon>
        <taxon>Streptophyta</taxon>
        <taxon>Embryophyta</taxon>
        <taxon>Tracheophyta</taxon>
        <taxon>Spermatophyta</taxon>
        <taxon>Magnoliopsida</taxon>
        <taxon>Liliopsida</taxon>
        <taxon>Zingiberales</taxon>
        <taxon>Musaceae</taxon>
        <taxon>Ensete</taxon>
    </lineage>
</organism>
<protein>
    <submittedName>
        <fullName evidence="2">Uncharacterized protein</fullName>
    </submittedName>
</protein>
<feature type="transmembrane region" description="Helical" evidence="1">
    <location>
        <begin position="41"/>
        <end position="67"/>
    </location>
</feature>
<sequence>RATHYDVYLSLYRAFRAERWLARLSYKLVEVAMTYEVFDRILQVIALLGVMSVITVEAAVAPAVMFLSSSPHRVGGFEESFLSNLDEDLSPGRVERNVGEPGNDLFGSFRLLPLESGRWAPRGFGPRSLLSSPFSTTMASATTYWLALCSISGTIVGGRSMSDQKRREGLISIMNAWITNDGCVSGMTLISFVKWARYELRAHLSSISSRGGMRLLVSVER</sequence>
<comment type="caution">
    <text evidence="2">The sequence shown here is derived from an EMBL/GenBank/DDBJ whole genome shotgun (WGS) entry which is preliminary data.</text>
</comment>
<evidence type="ECO:0000256" key="1">
    <source>
        <dbReference type="SAM" id="Phobius"/>
    </source>
</evidence>